<dbReference type="InterPro" id="IPR011009">
    <property type="entry name" value="Kinase-like_dom_sf"/>
</dbReference>
<evidence type="ECO:0000256" key="21">
    <source>
        <dbReference type="PROSITE-ProRule" id="PRU10141"/>
    </source>
</evidence>
<evidence type="ECO:0000259" key="26">
    <source>
        <dbReference type="PROSITE" id="PS50927"/>
    </source>
</evidence>
<feature type="signal peptide" evidence="23">
    <location>
        <begin position="1"/>
        <end position="24"/>
    </location>
</feature>
<dbReference type="Gene3D" id="3.30.200.20">
    <property type="entry name" value="Phosphorylase Kinase, domain 1"/>
    <property type="match status" value="2"/>
</dbReference>
<comment type="catalytic activity">
    <reaction evidence="19">
        <text>L-seryl-[protein] + ATP = O-phospho-L-seryl-[protein] + ADP + H(+)</text>
        <dbReference type="Rhea" id="RHEA:17989"/>
        <dbReference type="Rhea" id="RHEA-COMP:9863"/>
        <dbReference type="Rhea" id="RHEA-COMP:11604"/>
        <dbReference type="ChEBI" id="CHEBI:15378"/>
        <dbReference type="ChEBI" id="CHEBI:29999"/>
        <dbReference type="ChEBI" id="CHEBI:30616"/>
        <dbReference type="ChEBI" id="CHEBI:83421"/>
        <dbReference type="ChEBI" id="CHEBI:456216"/>
        <dbReference type="EC" id="2.7.11.1"/>
    </reaction>
</comment>
<gene>
    <name evidence="29" type="primary">LOC110424307</name>
</gene>
<keyword evidence="5 20" id="KW-0245">EGF-like domain</keyword>
<evidence type="ECO:0000313" key="29">
    <source>
        <dbReference type="RefSeq" id="XP_021294537.1"/>
    </source>
</evidence>
<dbReference type="PROSITE" id="PS00108">
    <property type="entry name" value="PROTEIN_KINASE_ST"/>
    <property type="match status" value="2"/>
</dbReference>
<dbReference type="InterPro" id="IPR008271">
    <property type="entry name" value="Ser/Thr_kinase_AS"/>
</dbReference>
<dbReference type="InterPro" id="IPR000742">
    <property type="entry name" value="EGF"/>
</dbReference>
<feature type="domain" description="Bulb-type lectin" evidence="26">
    <location>
        <begin position="24"/>
        <end position="145"/>
    </location>
</feature>
<feature type="transmembrane region" description="Helical" evidence="22">
    <location>
        <begin position="1339"/>
        <end position="1362"/>
    </location>
</feature>
<dbReference type="InterPro" id="IPR000858">
    <property type="entry name" value="S_locus_glycoprot_dom"/>
</dbReference>
<keyword evidence="9" id="KW-0430">Lectin</keyword>
<dbReference type="GO" id="GO:0005524">
    <property type="term" value="F:ATP binding"/>
    <property type="evidence" value="ECO:0007669"/>
    <property type="project" value="UniProtKB-UniRule"/>
</dbReference>
<dbReference type="FunFam" id="3.30.200.20:FF:000330">
    <property type="entry name" value="G-type lectin S-receptor-like serine/threonine-protein kinase At4g03230"/>
    <property type="match status" value="1"/>
</dbReference>
<keyword evidence="28" id="KW-1185">Reference proteome</keyword>
<dbReference type="PROSITE" id="PS00107">
    <property type="entry name" value="PROTEIN_KINASE_ATP"/>
    <property type="match status" value="1"/>
</dbReference>
<evidence type="ECO:0000256" key="2">
    <source>
        <dbReference type="ARBA" id="ARBA00012513"/>
    </source>
</evidence>
<dbReference type="InterPro" id="IPR001245">
    <property type="entry name" value="Ser-Thr/Tyr_kinase_cat_dom"/>
</dbReference>
<evidence type="ECO:0000256" key="20">
    <source>
        <dbReference type="PROSITE-ProRule" id="PRU00076"/>
    </source>
</evidence>
<dbReference type="SUPFAM" id="SSF51110">
    <property type="entry name" value="alpha-D-mannose-specific plant lectins"/>
    <property type="match status" value="2"/>
</dbReference>
<evidence type="ECO:0000256" key="14">
    <source>
        <dbReference type="ARBA" id="ARBA00023136"/>
    </source>
</evidence>
<dbReference type="Gene3D" id="2.90.10.10">
    <property type="entry name" value="Bulb-type lectin domain"/>
    <property type="match status" value="2"/>
</dbReference>
<dbReference type="GO" id="GO:0005886">
    <property type="term" value="C:plasma membrane"/>
    <property type="evidence" value="ECO:0007669"/>
    <property type="project" value="UniProtKB-SubCell"/>
</dbReference>
<dbReference type="FunFam" id="2.90.10.30:FF:000003">
    <property type="entry name" value="Os04g0303100 protein"/>
    <property type="match status" value="2"/>
</dbReference>
<dbReference type="GeneID" id="110424307"/>
<evidence type="ECO:0000256" key="18">
    <source>
        <dbReference type="ARBA" id="ARBA00047899"/>
    </source>
</evidence>
<dbReference type="GO" id="GO:0004674">
    <property type="term" value="F:protein serine/threonine kinase activity"/>
    <property type="evidence" value="ECO:0007669"/>
    <property type="project" value="UniProtKB-KW"/>
</dbReference>
<dbReference type="PANTHER" id="PTHR32444">
    <property type="entry name" value="BULB-TYPE LECTIN DOMAIN-CONTAINING PROTEIN"/>
    <property type="match status" value="1"/>
</dbReference>
<evidence type="ECO:0000256" key="11">
    <source>
        <dbReference type="ARBA" id="ARBA00022777"/>
    </source>
</evidence>
<keyword evidence="16" id="KW-0675">Receptor</keyword>
<dbReference type="SUPFAM" id="SSF56112">
    <property type="entry name" value="Protein kinase-like (PK-like)"/>
    <property type="match status" value="2"/>
</dbReference>
<dbReference type="Proteomes" id="UP000504621">
    <property type="component" value="Unplaced"/>
</dbReference>
<dbReference type="CDD" id="cd14066">
    <property type="entry name" value="STKc_IRAK"/>
    <property type="match status" value="2"/>
</dbReference>
<keyword evidence="12 21" id="KW-0067">ATP-binding</keyword>
<dbReference type="RefSeq" id="XP_021294537.1">
    <property type="nucleotide sequence ID" value="XM_021438862.1"/>
</dbReference>
<dbReference type="InterPro" id="IPR017441">
    <property type="entry name" value="Protein_kinase_ATP_BS"/>
</dbReference>
<dbReference type="GO" id="GO:0048544">
    <property type="term" value="P:recognition of pollen"/>
    <property type="evidence" value="ECO:0007669"/>
    <property type="project" value="InterPro"/>
</dbReference>
<evidence type="ECO:0000256" key="1">
    <source>
        <dbReference type="ARBA" id="ARBA00004251"/>
    </source>
</evidence>
<dbReference type="PROSITE" id="PS50026">
    <property type="entry name" value="EGF_3"/>
    <property type="match status" value="1"/>
</dbReference>
<dbReference type="PANTHER" id="PTHR32444:SF118">
    <property type="entry name" value="OS09G0551150 PROTEIN"/>
    <property type="match status" value="1"/>
</dbReference>
<dbReference type="OrthoDB" id="1910371at2759"/>
<dbReference type="PROSITE" id="PS50011">
    <property type="entry name" value="PROTEIN_KINASE_DOM"/>
    <property type="match status" value="2"/>
</dbReference>
<evidence type="ECO:0000259" key="24">
    <source>
        <dbReference type="PROSITE" id="PS50011"/>
    </source>
</evidence>
<feature type="domain" description="Protein kinase" evidence="24">
    <location>
        <begin position="502"/>
        <end position="778"/>
    </location>
</feature>
<keyword evidence="8 23" id="KW-0732">Signal</keyword>
<dbReference type="FunFam" id="1.10.510.10:FF:000060">
    <property type="entry name" value="G-type lectin S-receptor-like serine/threonine-protein kinase"/>
    <property type="match status" value="2"/>
</dbReference>
<evidence type="ECO:0000256" key="19">
    <source>
        <dbReference type="ARBA" id="ARBA00048679"/>
    </source>
</evidence>
<dbReference type="EC" id="2.7.11.1" evidence="2"/>
<dbReference type="Pfam" id="PF00954">
    <property type="entry name" value="S_locus_glycop"/>
    <property type="match status" value="2"/>
</dbReference>
<proteinExistence type="predicted"/>
<keyword evidence="4" id="KW-0723">Serine/threonine-protein kinase</keyword>
<reference evidence="29" key="1">
    <citation type="submission" date="2025-08" db="UniProtKB">
        <authorList>
            <consortium name="RefSeq"/>
        </authorList>
    </citation>
    <scope>IDENTIFICATION</scope>
    <source>
        <tissue evidence="29">Leaf</tissue>
    </source>
</reference>
<accession>A0A6J1B578</accession>
<keyword evidence="14 22" id="KW-0472">Membrane</keyword>
<keyword evidence="10 21" id="KW-0547">Nucleotide-binding</keyword>
<feature type="domain" description="Apple" evidence="27">
    <location>
        <begin position="1239"/>
        <end position="1321"/>
    </location>
</feature>
<evidence type="ECO:0000256" key="8">
    <source>
        <dbReference type="ARBA" id="ARBA00022729"/>
    </source>
</evidence>
<feature type="domain" description="Protein kinase" evidence="24">
    <location>
        <begin position="1419"/>
        <end position="1695"/>
    </location>
</feature>
<evidence type="ECO:0000256" key="3">
    <source>
        <dbReference type="ARBA" id="ARBA00022475"/>
    </source>
</evidence>
<dbReference type="SMART" id="SM00108">
    <property type="entry name" value="B_lectin"/>
    <property type="match status" value="2"/>
</dbReference>
<keyword evidence="11" id="KW-0418">Kinase</keyword>
<dbReference type="SMART" id="SM00473">
    <property type="entry name" value="PAN_AP"/>
    <property type="match status" value="2"/>
</dbReference>
<feature type="domain" description="Bulb-type lectin" evidence="26">
    <location>
        <begin position="920"/>
        <end position="1043"/>
    </location>
</feature>
<feature type="binding site" evidence="21">
    <location>
        <position position="1447"/>
    </location>
    <ligand>
        <name>ATP</name>
        <dbReference type="ChEBI" id="CHEBI:30616"/>
    </ligand>
</feature>
<dbReference type="InterPro" id="IPR036426">
    <property type="entry name" value="Bulb-type_lectin_dom_sf"/>
</dbReference>
<dbReference type="InterPro" id="IPR000719">
    <property type="entry name" value="Prot_kinase_dom"/>
</dbReference>
<evidence type="ECO:0000256" key="4">
    <source>
        <dbReference type="ARBA" id="ARBA00022527"/>
    </source>
</evidence>
<dbReference type="Pfam" id="PF08276">
    <property type="entry name" value="PAN_2"/>
    <property type="match status" value="2"/>
</dbReference>
<evidence type="ECO:0000256" key="17">
    <source>
        <dbReference type="ARBA" id="ARBA00023180"/>
    </source>
</evidence>
<dbReference type="PROSITE" id="PS50948">
    <property type="entry name" value="PAN"/>
    <property type="match status" value="2"/>
</dbReference>
<evidence type="ECO:0000259" key="25">
    <source>
        <dbReference type="PROSITE" id="PS50026"/>
    </source>
</evidence>
<dbReference type="GO" id="GO:0030246">
    <property type="term" value="F:carbohydrate binding"/>
    <property type="evidence" value="ECO:0007669"/>
    <property type="project" value="UniProtKB-KW"/>
</dbReference>
<dbReference type="FunFam" id="2.90.10.10:FF:000005">
    <property type="entry name" value="G-type lectin S-receptor-like serine/threonine-protein kinase"/>
    <property type="match status" value="1"/>
</dbReference>
<dbReference type="InterPro" id="IPR021820">
    <property type="entry name" value="S-locus_recpt_kinase_C"/>
</dbReference>
<comment type="subcellular location">
    <subcellularLocation>
        <location evidence="1">Cell membrane</location>
        <topology evidence="1">Single-pass type I membrane protein</topology>
    </subcellularLocation>
</comment>
<dbReference type="CDD" id="cd00028">
    <property type="entry name" value="B_lectin"/>
    <property type="match status" value="2"/>
</dbReference>
<evidence type="ECO:0000256" key="6">
    <source>
        <dbReference type="ARBA" id="ARBA00022679"/>
    </source>
</evidence>
<evidence type="ECO:0000256" key="9">
    <source>
        <dbReference type="ARBA" id="ARBA00022734"/>
    </source>
</evidence>
<feature type="chain" id="PRO_5026777028" description="non-specific serine/threonine protein kinase" evidence="23">
    <location>
        <begin position="25"/>
        <end position="1735"/>
    </location>
</feature>
<keyword evidence="7 22" id="KW-0812">Transmembrane</keyword>
<protein>
    <recommendedName>
        <fullName evidence="2">non-specific serine/threonine protein kinase</fullName>
        <ecNumber evidence="2">2.7.11.1</ecNumber>
    </recommendedName>
</protein>
<evidence type="ECO:0000256" key="12">
    <source>
        <dbReference type="ARBA" id="ARBA00022840"/>
    </source>
</evidence>
<dbReference type="InterPro" id="IPR001480">
    <property type="entry name" value="Bulb-type_lectin_dom"/>
</dbReference>
<name>A0A6J1B578_9ROSI</name>
<comment type="catalytic activity">
    <reaction evidence="18">
        <text>L-threonyl-[protein] + ATP = O-phospho-L-threonyl-[protein] + ADP + H(+)</text>
        <dbReference type="Rhea" id="RHEA:46608"/>
        <dbReference type="Rhea" id="RHEA-COMP:11060"/>
        <dbReference type="Rhea" id="RHEA-COMP:11605"/>
        <dbReference type="ChEBI" id="CHEBI:15378"/>
        <dbReference type="ChEBI" id="CHEBI:30013"/>
        <dbReference type="ChEBI" id="CHEBI:30616"/>
        <dbReference type="ChEBI" id="CHEBI:61977"/>
        <dbReference type="ChEBI" id="CHEBI:456216"/>
        <dbReference type="EC" id="2.7.11.1"/>
    </reaction>
</comment>
<comment type="caution">
    <text evidence="20">Lacks conserved residue(s) required for the propagation of feature annotation.</text>
</comment>
<feature type="domain" description="EGF-like" evidence="25">
    <location>
        <begin position="1180"/>
        <end position="1218"/>
    </location>
</feature>
<sequence length="1735" mass="194791">MGKLKGSLLFLSVVSSLLEHLIAGDTITPAHSINDSQTIVSPGQKFELGFFKIGNPSGRYLGIWYKNLPIRTYVWVGNREFPLINSSGLLKLGDDGRLAVVNESGSVIWSSNSSRTAKMPVAQLLDTGNFVVKDAGDDNDESYIWQSFDYPSDTLLPGMKLGWNKKTGLNRYLTSWKRSDDPSLGEYTYSVDPRGLPQLVLRRGSVELFRSGPWYGTQFSGVPVLKVNPVFTPVFVSNADEVYYSYNITANIPSRFMLSQSGSVQHLSWNDRHSNWYLLFTVQEDRCDNYGLCGSYGICNINKSPNCDCLKGFKPKLSKDWEVLDWAGGCVREDPRICHEGEGFVKFTGLKLPDASQFRVNVSMKIEDCEAECLKNCSCAAYAKFDIRGTGNGCVTWYGELIDIREVPDYGQDLYIRMSASALALHADTRNKRKNVIIATCISVASAMIILALIGWFVIWKRKIIRANQPENQVTISKVESQEDLELPLFEFATVQAATDNFSAANKIGEGGFGPVYKGELQSGQEVAVKRLAENSGQGLQEFKNEVILISKLQHRNLVKLLGCCIEREERTLIYEYMPNRSLDSLIFDETRRPSLDWRRRHDIIVGIARGLLYLHRDSRLRIIHRDLKASNVLLDNEMNPKISDFGMARMFGADQTEANTKRVVGTYGYMPPEYAIDGNFSLKSDVFSLGVILLEIVSGKKNRGFFHPDHKLNLLGHAWKLWNEEKALEFMDELMEQEYPEHEARRCIQVGLLCVQQRPEDRPVMQTVLLMLDSESMSLPQPGRPGFYAERSLSETESSSLGKLISNEMTVTLLEGLFESVDLFYLCKIDAKLPQFHQRIFSKLLEIVNLTRKDKDVTGELTSKHMGILNRSLKRVPRTFPIMKQRAMSKCHSEPAMNPVEWLVRILLLFFLSHLSFSTDTITIDHFIKDGEVIVSGGKIFALGFFSPGSSSNRYVGIWYNQVSEKTVVWVANREKPINDSSGILSIDSRGNLALFWRNQTHPVWSTNVSITGTGNSIAQLLDSGNLVLLQNDSRRAVLWQSFDYPTNTMLPFMKLGLSFKTGLNRFLTCWKSPDDPGIGDFSYKIDPSGFPQLSLYKGSALWWRTGTWTGQRWSGVPEMTRNYIFNVSFVNTDDEVSITYGVTNASIITRMITNETGIQERFTWSNQAHKWIGFWSAPKEQCDLYGHCGPNGYCNPDNSERFECNCFPGFKPKSPQEWYIRNGAGGCVRKGNVSATCRNGEGFVKVARVKVPDTSAARVDMSLGLKRCEEKCLRDCSCVAFASAYHESKGGIGCLTWHGDLVDARTYTAAGQDLYIRVDADELARYTKKGPLQKKGVLAVIIVSAAVVSLIVVAFLSWLVRRKRRGKRRQSKNTFSFARSSSLFEDSADGKDTDESSRRADLPFFDLSTIAAATNNFSSDNKLGQGGFGTVYKGVLFNGKEIAVKRLSKHSGQGVEEFKNEIVLIAKLQHRNLVRILGCCIEGEEKMLIYEYLPNKGLDSIIFDETKRSSLDWKKRIEIICGVARGILYLHQDSRLRIIHRDLKASNVLLDAAMNPKISDFGMARIFGGDQIEGNTNRVVGTYGYMSPEYAMEGHFSMKSDVYSFGVLLLEIITGRKNSGDYPDSPSSNLVGHVWELWKQDRAMEVIDSTLGDSYPASEFLKCIQIGLLCVQEHATDRPTISTVVFMLGNETVLAPPKQPAFIMKKGRKGDETWSSEGTSSVNDVTVTMVQAR</sequence>
<evidence type="ECO:0000256" key="22">
    <source>
        <dbReference type="SAM" id="Phobius"/>
    </source>
</evidence>
<evidence type="ECO:0000259" key="27">
    <source>
        <dbReference type="PROSITE" id="PS50948"/>
    </source>
</evidence>
<dbReference type="InterPro" id="IPR003609">
    <property type="entry name" value="Pan_app"/>
</dbReference>
<evidence type="ECO:0000256" key="10">
    <source>
        <dbReference type="ARBA" id="ARBA00022741"/>
    </source>
</evidence>
<dbReference type="SMART" id="SM00220">
    <property type="entry name" value="S_TKc"/>
    <property type="match status" value="2"/>
</dbReference>
<dbReference type="FunFam" id="3.30.200.20:FF:000195">
    <property type="entry name" value="G-type lectin S-receptor-like serine/threonine-protein kinase"/>
    <property type="match status" value="1"/>
</dbReference>
<dbReference type="CDD" id="cd01098">
    <property type="entry name" value="PAN_AP_plant"/>
    <property type="match status" value="2"/>
</dbReference>
<keyword evidence="6" id="KW-0808">Transferase</keyword>
<keyword evidence="13 22" id="KW-1133">Transmembrane helix</keyword>
<evidence type="ECO:0000256" key="15">
    <source>
        <dbReference type="ARBA" id="ARBA00023157"/>
    </source>
</evidence>
<keyword evidence="15" id="KW-1015">Disulfide bond</keyword>
<dbReference type="PROSITE" id="PS50927">
    <property type="entry name" value="BULB_LECTIN"/>
    <property type="match status" value="2"/>
</dbReference>
<dbReference type="Pfam" id="PF01453">
    <property type="entry name" value="B_lectin"/>
    <property type="match status" value="2"/>
</dbReference>
<dbReference type="Gene3D" id="1.10.510.10">
    <property type="entry name" value="Transferase(Phosphotransferase) domain 1"/>
    <property type="match status" value="2"/>
</dbReference>
<feature type="transmembrane region" description="Helical" evidence="22">
    <location>
        <begin position="436"/>
        <end position="459"/>
    </location>
</feature>
<dbReference type="Pfam" id="PF11883">
    <property type="entry name" value="DUF3403"/>
    <property type="match status" value="2"/>
</dbReference>
<evidence type="ECO:0000256" key="7">
    <source>
        <dbReference type="ARBA" id="ARBA00022692"/>
    </source>
</evidence>
<evidence type="ECO:0000256" key="13">
    <source>
        <dbReference type="ARBA" id="ARBA00022989"/>
    </source>
</evidence>
<dbReference type="FunFam" id="2.90.10.10:FF:000004">
    <property type="entry name" value="G-type lectin S-receptor-like serine/threonine-protein kinase"/>
    <property type="match status" value="1"/>
</dbReference>
<evidence type="ECO:0000256" key="16">
    <source>
        <dbReference type="ARBA" id="ARBA00023170"/>
    </source>
</evidence>
<feature type="domain" description="Apple" evidence="27">
    <location>
        <begin position="338"/>
        <end position="419"/>
    </location>
</feature>
<evidence type="ECO:0000256" key="5">
    <source>
        <dbReference type="ARBA" id="ARBA00022536"/>
    </source>
</evidence>
<keyword evidence="17" id="KW-0325">Glycoprotein</keyword>
<keyword evidence="3" id="KW-1003">Cell membrane</keyword>
<evidence type="ECO:0000313" key="28">
    <source>
        <dbReference type="Proteomes" id="UP000504621"/>
    </source>
</evidence>
<organism evidence="28 29">
    <name type="scientific">Herrania umbratica</name>
    <dbReference type="NCBI Taxonomy" id="108875"/>
    <lineage>
        <taxon>Eukaryota</taxon>
        <taxon>Viridiplantae</taxon>
        <taxon>Streptophyta</taxon>
        <taxon>Embryophyta</taxon>
        <taxon>Tracheophyta</taxon>
        <taxon>Spermatophyta</taxon>
        <taxon>Magnoliopsida</taxon>
        <taxon>eudicotyledons</taxon>
        <taxon>Gunneridae</taxon>
        <taxon>Pentapetalae</taxon>
        <taxon>rosids</taxon>
        <taxon>malvids</taxon>
        <taxon>Malvales</taxon>
        <taxon>Malvaceae</taxon>
        <taxon>Byttnerioideae</taxon>
        <taxon>Herrania</taxon>
    </lineage>
</organism>
<evidence type="ECO:0000256" key="23">
    <source>
        <dbReference type="SAM" id="SignalP"/>
    </source>
</evidence>
<dbReference type="Pfam" id="PF07714">
    <property type="entry name" value="PK_Tyr_Ser-Thr"/>
    <property type="match status" value="2"/>
</dbReference>